<protein>
    <recommendedName>
        <fullName evidence="3">Glycosaminoglycan attachment site</fullName>
    </recommendedName>
</protein>
<sequence length="375" mass="42764">MIQLIKLVNYSYLKSDSYNKRRVEAIVDLFTPVVSEELFHPNFKAILNEPQAQKVLKGWLLGFSDRDNKFVKEFQTTFNSSFWEIYLHATFGNFGFSTDYGHSAPDFFITKNKKNIIVEAVTTQHSQDGTPEYNGVKTVELLKNIAMSQEEAERVHSEIVHTATERISNSITNKSNKYIKSYSMLEHVKGKPFILALGAYEQPLFYYQASAPIQRVLYGLMKAEYRGDEPHYEVSDHIIKKSTGARIPIGIFNDSKFSHISGVLFSSVASFGKVRAMQPNKQKDIFFETYKFNSFGPEGLTEVVPHTKYKESLIDGLHLFLNPFAANPIDDALFSSPGLAKSYDLYTTEIQHGFLFKRSVTNLNSNKKSSHSFKY</sequence>
<accession>A0ABU1Q9G9</accession>
<dbReference type="RefSeq" id="WP_310165998.1">
    <property type="nucleotide sequence ID" value="NZ_JAVDUG010000001.1"/>
</dbReference>
<dbReference type="EMBL" id="JAVDUG010000001">
    <property type="protein sequence ID" value="MDR6776278.1"/>
    <property type="molecule type" value="Genomic_DNA"/>
</dbReference>
<keyword evidence="2" id="KW-1185">Reference proteome</keyword>
<comment type="caution">
    <text evidence="1">The sequence shown here is derived from an EMBL/GenBank/DDBJ whole genome shotgun (WGS) entry which is preliminary data.</text>
</comment>
<evidence type="ECO:0008006" key="3">
    <source>
        <dbReference type="Google" id="ProtNLM"/>
    </source>
</evidence>
<name>A0ABU1Q9G9_9BACL</name>
<proteinExistence type="predicted"/>
<organism evidence="1 2">
    <name type="scientific">Paenibacillus peoriae</name>
    <dbReference type="NCBI Taxonomy" id="59893"/>
    <lineage>
        <taxon>Bacteria</taxon>
        <taxon>Bacillati</taxon>
        <taxon>Bacillota</taxon>
        <taxon>Bacilli</taxon>
        <taxon>Bacillales</taxon>
        <taxon>Paenibacillaceae</taxon>
        <taxon>Paenibacillus</taxon>
    </lineage>
</organism>
<gene>
    <name evidence="1" type="ORF">J2W98_000525</name>
</gene>
<dbReference type="Proteomes" id="UP001266807">
    <property type="component" value="Unassembled WGS sequence"/>
</dbReference>
<evidence type="ECO:0000313" key="1">
    <source>
        <dbReference type="EMBL" id="MDR6776278.1"/>
    </source>
</evidence>
<evidence type="ECO:0000313" key="2">
    <source>
        <dbReference type="Proteomes" id="UP001266807"/>
    </source>
</evidence>
<reference evidence="1 2" key="1">
    <citation type="submission" date="2023-07" db="EMBL/GenBank/DDBJ databases">
        <title>Sorghum-associated microbial communities from plants grown in Nebraska, USA.</title>
        <authorList>
            <person name="Schachtman D."/>
        </authorList>
    </citation>
    <scope>NUCLEOTIDE SEQUENCE [LARGE SCALE GENOMIC DNA]</scope>
    <source>
        <strain evidence="1 2">BE143</strain>
    </source>
</reference>